<dbReference type="PANTHER" id="PTHR37835">
    <property type="entry name" value="ALPHA-CLOSTRIPAIN"/>
    <property type="match status" value="1"/>
</dbReference>
<organism evidence="3 4">
    <name type="scientific">Polyangium spumosum</name>
    <dbReference type="NCBI Taxonomy" id="889282"/>
    <lineage>
        <taxon>Bacteria</taxon>
        <taxon>Pseudomonadati</taxon>
        <taxon>Myxococcota</taxon>
        <taxon>Polyangia</taxon>
        <taxon>Polyangiales</taxon>
        <taxon>Polyangiaceae</taxon>
        <taxon>Polyangium</taxon>
    </lineage>
</organism>
<gene>
    <name evidence="3" type="ORF">GF068_04395</name>
</gene>
<feature type="signal peptide" evidence="2">
    <location>
        <begin position="1"/>
        <end position="28"/>
    </location>
</feature>
<dbReference type="PROSITE" id="PS51257">
    <property type="entry name" value="PROKAR_LIPOPROTEIN"/>
    <property type="match status" value="1"/>
</dbReference>
<feature type="region of interest" description="Disordered" evidence="1">
    <location>
        <begin position="30"/>
        <end position="51"/>
    </location>
</feature>
<dbReference type="OrthoDB" id="5507507at2"/>
<proteinExistence type="predicted"/>
<dbReference type="Gene3D" id="3.40.50.11970">
    <property type="match status" value="1"/>
</dbReference>
<dbReference type="InterPro" id="IPR005077">
    <property type="entry name" value="Peptidase_C11"/>
</dbReference>
<comment type="caution">
    <text evidence="3">The sequence shown here is derived from an EMBL/GenBank/DDBJ whole genome shotgun (WGS) entry which is preliminary data.</text>
</comment>
<protein>
    <recommendedName>
        <fullName evidence="5">Clostripain</fullName>
    </recommendedName>
</protein>
<evidence type="ECO:0000256" key="2">
    <source>
        <dbReference type="SAM" id="SignalP"/>
    </source>
</evidence>
<evidence type="ECO:0008006" key="5">
    <source>
        <dbReference type="Google" id="ProtNLM"/>
    </source>
</evidence>
<reference evidence="3 4" key="1">
    <citation type="submission" date="2019-10" db="EMBL/GenBank/DDBJ databases">
        <title>A soil myxobacterium in the family Polyangiaceae.</title>
        <authorList>
            <person name="Li Y."/>
            <person name="Wang J."/>
        </authorList>
    </citation>
    <scope>NUCLEOTIDE SEQUENCE [LARGE SCALE GENOMIC DNA]</scope>
    <source>
        <strain evidence="3 4">DSM 14734</strain>
    </source>
</reference>
<evidence type="ECO:0000256" key="1">
    <source>
        <dbReference type="SAM" id="MobiDB-lite"/>
    </source>
</evidence>
<dbReference type="Proteomes" id="UP000440224">
    <property type="component" value="Unassembled WGS sequence"/>
</dbReference>
<sequence length="555" mass="58811">MAGRTRSSVGGNRAIALGALAASLAACAPEGPSSGAMDTAPAVEQSSAELRRGPPSLWTAEWTWLVFAANDDHDQNLVSAFDQDALEWQHGLGGSALFRILVQRDYAPFQVDDDGKSRASERYSIYREEIRPPGRENAGPGVMVLGETDTSDPATLRDFLVEGIRMYPARHYWVTFTGHGDGFAGLADDATSGEGKRLSLNALSSALADASRVIETEIRTMPGLGGIGASNRIDVVAFDTCRMGSAEVASSLSGVADYLIASREAVPDAGHPYSALRYIAQDRPAASPRTLVEAVVTDYVRAYVEGVSTAGRAYVGTSITSVGLDLRRIGRLEEALAGLVTAVRRERPGGFTCEDVTALFAEACGSAGIVASAASTPHGGRSRNRTRSRTTASDASVDLVALLERLADPAHCGPGGAGSVVVGPDVMAAAREVLTLIGRPHLWTRAEPWGTQLQYGGQYRRLAGFHALSPFVVEAHRVEPSTGARPGGFSVLWGNPFELLLRESGVSLMDTYRATSFEKRTGWSRIFEACLDQAEACRTGTSNPHAPGDDPCEGL</sequence>
<dbReference type="AlphaFoldDB" id="A0A6N7PGC7"/>
<evidence type="ECO:0000313" key="4">
    <source>
        <dbReference type="Proteomes" id="UP000440224"/>
    </source>
</evidence>
<keyword evidence="4" id="KW-1185">Reference proteome</keyword>
<accession>A0A6N7PGC7</accession>
<name>A0A6N7PGC7_9BACT</name>
<dbReference type="Pfam" id="PF03415">
    <property type="entry name" value="Peptidase_C11"/>
    <property type="match status" value="1"/>
</dbReference>
<keyword evidence="2" id="KW-0732">Signal</keyword>
<dbReference type="EMBL" id="WJIE01000001">
    <property type="protein sequence ID" value="MRG91162.1"/>
    <property type="molecule type" value="Genomic_DNA"/>
</dbReference>
<dbReference type="PANTHER" id="PTHR37835:SF1">
    <property type="entry name" value="ALPHA-CLOSTRIPAIN"/>
    <property type="match status" value="1"/>
</dbReference>
<feature type="chain" id="PRO_5026978949" description="Clostripain" evidence="2">
    <location>
        <begin position="29"/>
        <end position="555"/>
    </location>
</feature>
<evidence type="ECO:0000313" key="3">
    <source>
        <dbReference type="EMBL" id="MRG91162.1"/>
    </source>
</evidence>